<organism evidence="1 2">
    <name type="scientific">Sporofaciens musculi</name>
    <dbReference type="NCBI Taxonomy" id="2681861"/>
    <lineage>
        <taxon>Bacteria</taxon>
        <taxon>Bacillati</taxon>
        <taxon>Bacillota</taxon>
        <taxon>Clostridia</taxon>
        <taxon>Lachnospirales</taxon>
        <taxon>Lachnospiraceae</taxon>
        <taxon>Sporofaciens</taxon>
    </lineage>
</organism>
<dbReference type="AlphaFoldDB" id="A0A7X3MHY4"/>
<dbReference type="EMBL" id="WUQX01000001">
    <property type="protein sequence ID" value="MXP76729.1"/>
    <property type="molecule type" value="Genomic_DNA"/>
</dbReference>
<proteinExistence type="predicted"/>
<accession>A0A7X3MHY4</accession>
<sequence>MYRNTQWLDEVKDIDTGELIQEGTDQSAGHFNNMEHGISDAHLAAALLVIQSSLTADQVATEEKTVTLTNTQRYPFNSSTQTIALSTVRNFADYTVEAEIADHEGNVGEVRIFDRMLNGFKVAYDGSAKSATIKLRIKGGM</sequence>
<evidence type="ECO:0000313" key="1">
    <source>
        <dbReference type="EMBL" id="MXP76729.1"/>
    </source>
</evidence>
<protein>
    <submittedName>
        <fullName evidence="1">Uncharacterized protein</fullName>
    </submittedName>
</protein>
<evidence type="ECO:0000313" key="2">
    <source>
        <dbReference type="Proteomes" id="UP000460412"/>
    </source>
</evidence>
<reference evidence="1 2" key="1">
    <citation type="submission" date="2019-12" db="EMBL/GenBank/DDBJ databases">
        <title>Sporaefaciens musculi gen. nov., sp. nov., a novel bacterium isolated from the caecum of an obese mouse.</title>
        <authorList>
            <person name="Rasmussen T.S."/>
            <person name="Streidl T."/>
            <person name="Hitch T.C.A."/>
            <person name="Wortmann E."/>
            <person name="Deptula P."/>
            <person name="Hansen M."/>
            <person name="Nielsen D.S."/>
            <person name="Clavel T."/>
            <person name="Vogensen F.K."/>
        </authorList>
    </citation>
    <scope>NUCLEOTIDE SEQUENCE [LARGE SCALE GENOMIC DNA]</scope>
    <source>
        <strain evidence="1 2">WCA-9-b2</strain>
    </source>
</reference>
<gene>
    <name evidence="1" type="ORF">GN277_15460</name>
</gene>
<keyword evidence="2" id="KW-1185">Reference proteome</keyword>
<comment type="caution">
    <text evidence="1">The sequence shown here is derived from an EMBL/GenBank/DDBJ whole genome shotgun (WGS) entry which is preliminary data.</text>
</comment>
<dbReference type="Proteomes" id="UP000460412">
    <property type="component" value="Unassembled WGS sequence"/>
</dbReference>
<dbReference type="RefSeq" id="WP_159751789.1">
    <property type="nucleotide sequence ID" value="NZ_WUQX01000001.1"/>
</dbReference>
<name>A0A7X3MHY4_9FIRM</name>